<gene>
    <name evidence="2" type="ORF">M9Y10_045180</name>
</gene>
<evidence type="ECO:0000256" key="1">
    <source>
        <dbReference type="SAM" id="Phobius"/>
    </source>
</evidence>
<keyword evidence="1" id="KW-0472">Membrane</keyword>
<evidence type="ECO:0000313" key="3">
    <source>
        <dbReference type="Proteomes" id="UP001470230"/>
    </source>
</evidence>
<feature type="transmembrane region" description="Helical" evidence="1">
    <location>
        <begin position="12"/>
        <end position="30"/>
    </location>
</feature>
<keyword evidence="3" id="KW-1185">Reference proteome</keyword>
<dbReference type="EMBL" id="JAPFFF010000009">
    <property type="protein sequence ID" value="KAK8882538.1"/>
    <property type="molecule type" value="Genomic_DNA"/>
</dbReference>
<keyword evidence="1" id="KW-0812">Transmembrane</keyword>
<protein>
    <submittedName>
        <fullName evidence="2">Uncharacterized protein</fullName>
    </submittedName>
</protein>
<name>A0ABR2JV93_9EUKA</name>
<feature type="transmembrane region" description="Helical" evidence="1">
    <location>
        <begin position="86"/>
        <end position="104"/>
    </location>
</feature>
<dbReference type="Proteomes" id="UP001470230">
    <property type="component" value="Unassembled WGS sequence"/>
</dbReference>
<feature type="transmembrane region" description="Helical" evidence="1">
    <location>
        <begin position="170"/>
        <end position="191"/>
    </location>
</feature>
<evidence type="ECO:0000313" key="2">
    <source>
        <dbReference type="EMBL" id="KAK8882538.1"/>
    </source>
</evidence>
<proteinExistence type="predicted"/>
<organism evidence="2 3">
    <name type="scientific">Tritrichomonas musculus</name>
    <dbReference type="NCBI Taxonomy" id="1915356"/>
    <lineage>
        <taxon>Eukaryota</taxon>
        <taxon>Metamonada</taxon>
        <taxon>Parabasalia</taxon>
        <taxon>Tritrichomonadida</taxon>
        <taxon>Tritrichomonadidae</taxon>
        <taxon>Tritrichomonas</taxon>
    </lineage>
</organism>
<sequence length="193" mass="21519">MDIKKRIIRSKLFGYISGSSLIAVGAFSLIKKKLKWKCSATLIIGGLITNIIANKQEIPEEDQEDEQKLLELFENRCNHNKDLKSFVFLGSLCTIIGSSVYLCSNKSDINLIAAATSLSGGVVTLISGEMIWNNQLILLSIKSKIEKILEEKNKTIDDLSRKVNSKSFNYIIPFSFVVGIFVIGAITFIFIKH</sequence>
<comment type="caution">
    <text evidence="2">The sequence shown here is derived from an EMBL/GenBank/DDBJ whole genome shotgun (WGS) entry which is preliminary data.</text>
</comment>
<reference evidence="2 3" key="1">
    <citation type="submission" date="2024-04" db="EMBL/GenBank/DDBJ databases">
        <title>Tritrichomonas musculus Genome.</title>
        <authorList>
            <person name="Alves-Ferreira E."/>
            <person name="Grigg M."/>
            <person name="Lorenzi H."/>
            <person name="Galac M."/>
        </authorList>
    </citation>
    <scope>NUCLEOTIDE SEQUENCE [LARGE SCALE GENOMIC DNA]</scope>
    <source>
        <strain evidence="2 3">EAF2021</strain>
    </source>
</reference>
<feature type="transmembrane region" description="Helical" evidence="1">
    <location>
        <begin position="111"/>
        <end position="132"/>
    </location>
</feature>
<keyword evidence="1" id="KW-1133">Transmembrane helix</keyword>
<accession>A0ABR2JV93</accession>